<dbReference type="SUPFAM" id="SSF48239">
    <property type="entry name" value="Terpenoid cyclases/Protein prenyltransferases"/>
    <property type="match status" value="1"/>
</dbReference>
<sequence>MTLPRSRDRRALMVPEPGKCLTATSLPKELPGQNTERAPEESPLLRLVSLQNADGSWDLDPRLAAALGDVPPGVWATVLAVVWLHGRAAGQRDEWELLEAKAVGWVWGRAGPQLSECLEAASALLGFNIGPAVFEL</sequence>
<dbReference type="Proteomes" id="UP000827986">
    <property type="component" value="Unassembled WGS sequence"/>
</dbReference>
<dbReference type="PANTHER" id="PTHR45737">
    <property type="entry name" value="VON WILLEBRAND FACTOR A DOMAIN-CONTAINING PROTEIN 5A"/>
    <property type="match status" value="1"/>
</dbReference>
<comment type="caution">
    <text evidence="2">The sequence shown here is derived from an EMBL/GenBank/DDBJ whole genome shotgun (WGS) entry which is preliminary data.</text>
</comment>
<dbReference type="PANTHER" id="PTHR45737:SF6">
    <property type="entry name" value="VON WILLEBRAND FACTOR A DOMAIN-CONTAINING PROTEIN 5A"/>
    <property type="match status" value="1"/>
</dbReference>
<name>A0A9D3XN08_9SAUR</name>
<keyword evidence="3" id="KW-1185">Reference proteome</keyword>
<gene>
    <name evidence="2" type="ORF">KIL84_009834</name>
</gene>
<protein>
    <submittedName>
        <fullName evidence="2">Uncharacterized protein</fullName>
    </submittedName>
</protein>
<dbReference type="InterPro" id="IPR008930">
    <property type="entry name" value="Terpenoid_cyclase/PrenylTrfase"/>
</dbReference>
<accession>A0A9D3XN08</accession>
<proteinExistence type="predicted"/>
<dbReference type="AlphaFoldDB" id="A0A9D3XN08"/>
<dbReference type="EMBL" id="JAHDVG010000467">
    <property type="protein sequence ID" value="KAH1182080.1"/>
    <property type="molecule type" value="Genomic_DNA"/>
</dbReference>
<organism evidence="2 3">
    <name type="scientific">Mauremys mutica</name>
    <name type="common">yellowpond turtle</name>
    <dbReference type="NCBI Taxonomy" id="74926"/>
    <lineage>
        <taxon>Eukaryota</taxon>
        <taxon>Metazoa</taxon>
        <taxon>Chordata</taxon>
        <taxon>Craniata</taxon>
        <taxon>Vertebrata</taxon>
        <taxon>Euteleostomi</taxon>
        <taxon>Archelosauria</taxon>
        <taxon>Testudinata</taxon>
        <taxon>Testudines</taxon>
        <taxon>Cryptodira</taxon>
        <taxon>Durocryptodira</taxon>
        <taxon>Testudinoidea</taxon>
        <taxon>Geoemydidae</taxon>
        <taxon>Geoemydinae</taxon>
        <taxon>Mauremys</taxon>
    </lineage>
</organism>
<evidence type="ECO:0000313" key="3">
    <source>
        <dbReference type="Proteomes" id="UP000827986"/>
    </source>
</evidence>
<feature type="region of interest" description="Disordered" evidence="1">
    <location>
        <begin position="21"/>
        <end position="41"/>
    </location>
</feature>
<evidence type="ECO:0000313" key="2">
    <source>
        <dbReference type="EMBL" id="KAH1182080.1"/>
    </source>
</evidence>
<reference evidence="2" key="1">
    <citation type="submission" date="2021-09" db="EMBL/GenBank/DDBJ databases">
        <title>The genome of Mauremys mutica provides insights into the evolution of semi-aquatic lifestyle.</title>
        <authorList>
            <person name="Gong S."/>
            <person name="Gao Y."/>
        </authorList>
    </citation>
    <scope>NUCLEOTIDE SEQUENCE</scope>
    <source>
        <strain evidence="2">MM-2020</strain>
        <tissue evidence="2">Muscle</tissue>
    </source>
</reference>
<evidence type="ECO:0000256" key="1">
    <source>
        <dbReference type="SAM" id="MobiDB-lite"/>
    </source>
</evidence>